<keyword evidence="4" id="KW-1185">Reference proteome</keyword>
<dbReference type="STRING" id="4846.A0A367IYF9"/>
<evidence type="ECO:0008006" key="5">
    <source>
        <dbReference type="Google" id="ProtNLM"/>
    </source>
</evidence>
<keyword evidence="1" id="KW-0812">Transmembrane</keyword>
<gene>
    <name evidence="3" type="ORF">CU098_008461</name>
</gene>
<evidence type="ECO:0000256" key="2">
    <source>
        <dbReference type="SAM" id="SignalP"/>
    </source>
</evidence>
<comment type="caution">
    <text evidence="3">The sequence shown here is derived from an EMBL/GenBank/DDBJ whole genome shotgun (WGS) entry which is preliminary data.</text>
</comment>
<sequence length="179" mass="20016">MALLKHWFLLSCLLFSFVLAQNVTSIETVNSTSTTDSIISTMSSSLTAEPTFIPSSTIPSSTETIDATSSYAMPTVQSTGFTQNGNQPADGQQSWLKEHNRFVFIIFIGLLVLGLLVWYIYRSIKGMRKRLERENQDQLYMMQQTHTNDAIGNDRVILEGPISPPPAYKTHENTPVSNH</sequence>
<evidence type="ECO:0000313" key="3">
    <source>
        <dbReference type="EMBL" id="RCH82718.1"/>
    </source>
</evidence>
<feature type="transmembrane region" description="Helical" evidence="1">
    <location>
        <begin position="102"/>
        <end position="121"/>
    </location>
</feature>
<protein>
    <recommendedName>
        <fullName evidence="5">Mid2 domain-containing protein</fullName>
    </recommendedName>
</protein>
<proteinExistence type="predicted"/>
<dbReference type="EMBL" id="PJQM01005004">
    <property type="protein sequence ID" value="RCH82718.1"/>
    <property type="molecule type" value="Genomic_DNA"/>
</dbReference>
<feature type="chain" id="PRO_5016910590" description="Mid2 domain-containing protein" evidence="2">
    <location>
        <begin position="21"/>
        <end position="179"/>
    </location>
</feature>
<evidence type="ECO:0000313" key="4">
    <source>
        <dbReference type="Proteomes" id="UP000253551"/>
    </source>
</evidence>
<name>A0A367IYF9_RHIST</name>
<keyword evidence="1" id="KW-1133">Transmembrane helix</keyword>
<feature type="signal peptide" evidence="2">
    <location>
        <begin position="1"/>
        <end position="20"/>
    </location>
</feature>
<dbReference type="AlphaFoldDB" id="A0A367IYF9"/>
<dbReference type="Proteomes" id="UP000253551">
    <property type="component" value="Unassembled WGS sequence"/>
</dbReference>
<evidence type="ECO:0000256" key="1">
    <source>
        <dbReference type="SAM" id="Phobius"/>
    </source>
</evidence>
<keyword evidence="2" id="KW-0732">Signal</keyword>
<keyword evidence="1" id="KW-0472">Membrane</keyword>
<dbReference type="OrthoDB" id="2283408at2759"/>
<accession>A0A367IYF9</accession>
<organism evidence="3 4">
    <name type="scientific">Rhizopus stolonifer</name>
    <name type="common">Rhizopus nigricans</name>
    <dbReference type="NCBI Taxonomy" id="4846"/>
    <lineage>
        <taxon>Eukaryota</taxon>
        <taxon>Fungi</taxon>
        <taxon>Fungi incertae sedis</taxon>
        <taxon>Mucoromycota</taxon>
        <taxon>Mucoromycotina</taxon>
        <taxon>Mucoromycetes</taxon>
        <taxon>Mucorales</taxon>
        <taxon>Mucorineae</taxon>
        <taxon>Rhizopodaceae</taxon>
        <taxon>Rhizopus</taxon>
    </lineage>
</organism>
<reference evidence="3 4" key="1">
    <citation type="journal article" date="2018" name="G3 (Bethesda)">
        <title>Phylogenetic and Phylogenomic Definition of Rhizopus Species.</title>
        <authorList>
            <person name="Gryganskyi A.P."/>
            <person name="Golan J."/>
            <person name="Dolatabadi S."/>
            <person name="Mondo S."/>
            <person name="Robb S."/>
            <person name="Idnurm A."/>
            <person name="Muszewska A."/>
            <person name="Steczkiewicz K."/>
            <person name="Masonjones S."/>
            <person name="Liao H.L."/>
            <person name="Gajdeczka M.T."/>
            <person name="Anike F."/>
            <person name="Vuek A."/>
            <person name="Anishchenko I.M."/>
            <person name="Voigt K."/>
            <person name="de Hoog G.S."/>
            <person name="Smith M.E."/>
            <person name="Heitman J."/>
            <person name="Vilgalys R."/>
            <person name="Stajich J.E."/>
        </authorList>
    </citation>
    <scope>NUCLEOTIDE SEQUENCE [LARGE SCALE GENOMIC DNA]</scope>
    <source>
        <strain evidence="3 4">LSU 92-RS-03</strain>
    </source>
</reference>